<keyword evidence="2" id="KW-1185">Reference proteome</keyword>
<dbReference type="Proteomes" id="UP000651977">
    <property type="component" value="Unassembled WGS sequence"/>
</dbReference>
<evidence type="ECO:0008006" key="3">
    <source>
        <dbReference type="Google" id="ProtNLM"/>
    </source>
</evidence>
<proteinExistence type="predicted"/>
<reference evidence="2" key="1">
    <citation type="journal article" date="2019" name="Int. J. Syst. Evol. Microbiol.">
        <title>The Global Catalogue of Microorganisms (GCM) 10K type strain sequencing project: providing services to taxonomists for standard genome sequencing and annotation.</title>
        <authorList>
            <consortium name="The Broad Institute Genomics Platform"/>
            <consortium name="The Broad Institute Genome Sequencing Center for Infectious Disease"/>
            <person name="Wu L."/>
            <person name="Ma J."/>
        </authorList>
    </citation>
    <scope>NUCLEOTIDE SEQUENCE [LARGE SCALE GENOMIC DNA]</scope>
    <source>
        <strain evidence="2">CGMCC 1.10131</strain>
    </source>
</reference>
<dbReference type="EMBL" id="BMDY01000017">
    <property type="protein sequence ID" value="GGB12780.1"/>
    <property type="molecule type" value="Genomic_DNA"/>
</dbReference>
<accession>A0ABQ1I594</accession>
<organism evidence="1 2">
    <name type="scientific">Agarivorans gilvus</name>
    <dbReference type="NCBI Taxonomy" id="680279"/>
    <lineage>
        <taxon>Bacteria</taxon>
        <taxon>Pseudomonadati</taxon>
        <taxon>Pseudomonadota</taxon>
        <taxon>Gammaproteobacteria</taxon>
        <taxon>Alteromonadales</taxon>
        <taxon>Alteromonadaceae</taxon>
        <taxon>Agarivorans</taxon>
    </lineage>
</organism>
<comment type="caution">
    <text evidence="1">The sequence shown here is derived from an EMBL/GenBank/DDBJ whole genome shotgun (WGS) entry which is preliminary data.</text>
</comment>
<protein>
    <recommendedName>
        <fullName evidence="3">XRE family transcriptional regulator</fullName>
    </recommendedName>
</protein>
<evidence type="ECO:0000313" key="2">
    <source>
        <dbReference type="Proteomes" id="UP000651977"/>
    </source>
</evidence>
<name>A0ABQ1I594_9ALTE</name>
<evidence type="ECO:0000313" key="1">
    <source>
        <dbReference type="EMBL" id="GGB12780.1"/>
    </source>
</evidence>
<gene>
    <name evidence="1" type="ORF">GCM10007414_27650</name>
</gene>
<dbReference type="RefSeq" id="WP_055733141.1">
    <property type="nucleotide sequence ID" value="NZ_BMDY01000017.1"/>
</dbReference>
<sequence>MDAKNVPQDQISTYANHSKAIYAKNDNGEYTVVASSGWDVEEEVTKQALNEFQRLALAAYQQVEKGEKSPLYYHMFAQRMDLMVLAQSMGWFQWRVKRHFIPRVFAKLSPAKLAQYSEALGISVQQLRTLPKLTQQE</sequence>